<evidence type="ECO:0000259" key="5">
    <source>
        <dbReference type="PROSITE" id="PS50043"/>
    </source>
</evidence>
<dbReference type="KEGG" id="roz:CBI38_28130"/>
<name>A0A2S2C278_9NOCA</name>
<dbReference type="SUPFAM" id="SSF55781">
    <property type="entry name" value="GAF domain-like"/>
    <property type="match status" value="1"/>
</dbReference>
<proteinExistence type="predicted"/>
<dbReference type="InterPro" id="IPR003018">
    <property type="entry name" value="GAF"/>
</dbReference>
<dbReference type="PROSITE" id="PS50043">
    <property type="entry name" value="HTH_LUXR_2"/>
    <property type="match status" value="1"/>
</dbReference>
<feature type="domain" description="HTH luxR-type" evidence="5">
    <location>
        <begin position="304"/>
        <end position="369"/>
    </location>
</feature>
<dbReference type="AlphaFoldDB" id="A0A2S2C278"/>
<keyword evidence="3" id="KW-0804">Transcription</keyword>
<dbReference type="Pfam" id="PF00196">
    <property type="entry name" value="GerE"/>
    <property type="match status" value="1"/>
</dbReference>
<protein>
    <submittedName>
        <fullName evidence="6">LuxR family transcriptional regulator</fullName>
    </submittedName>
</protein>
<dbReference type="GO" id="GO:0003677">
    <property type="term" value="F:DNA binding"/>
    <property type="evidence" value="ECO:0007669"/>
    <property type="project" value="UniProtKB-KW"/>
</dbReference>
<dbReference type="Gene3D" id="3.30.450.40">
    <property type="match status" value="1"/>
</dbReference>
<dbReference type="PANTHER" id="PTHR44688">
    <property type="entry name" value="DNA-BINDING TRANSCRIPTIONAL ACTIVATOR DEVR_DOSR"/>
    <property type="match status" value="1"/>
</dbReference>
<gene>
    <name evidence="6" type="ORF">CBI38_28130</name>
</gene>
<dbReference type="RefSeq" id="WP_109334171.1">
    <property type="nucleotide sequence ID" value="NZ_CP021354.1"/>
</dbReference>
<evidence type="ECO:0000256" key="2">
    <source>
        <dbReference type="ARBA" id="ARBA00023125"/>
    </source>
</evidence>
<evidence type="ECO:0000256" key="3">
    <source>
        <dbReference type="ARBA" id="ARBA00023163"/>
    </source>
</evidence>
<evidence type="ECO:0000256" key="1">
    <source>
        <dbReference type="ARBA" id="ARBA00023015"/>
    </source>
</evidence>
<keyword evidence="7" id="KW-1185">Reference proteome</keyword>
<keyword evidence="4" id="KW-0175">Coiled coil</keyword>
<evidence type="ECO:0000313" key="6">
    <source>
        <dbReference type="EMBL" id="AWK74858.1"/>
    </source>
</evidence>
<evidence type="ECO:0000313" key="7">
    <source>
        <dbReference type="Proteomes" id="UP000245711"/>
    </source>
</evidence>
<keyword evidence="2" id="KW-0238">DNA-binding</keyword>
<sequence length="380" mass="41384">MVISTSPFELAQQAVAELHDLLGSELNLVRLADGEPDLTVIRAFAARKLREGPESAELAVRLAELVTRLDTASRDDIARRLHVHTEQFEALQQVVRAIDARADHIARTVTQELCTSLGYGKAMFSVVRGSTWSPIALAVNPSLTEDFHELVTAIDGREISLREAPREAELVRRRRPYAVDGVDTYRHTYRPLIDLSRPAGYIAVPIVVDSRTVAMIHVDRQSDSLTDTDVHIVGALAGVCASVKERADLRQQISARNEHVDAEIQRLTRALRHLEQAPVTMPELATCEPPAGAPSTDVNAQAPAIPRAHTLTAREREVLTLMATGATNGTISRRLCISDGTVKSHVQRIFKKLGVSTRAEVAALCAHAKTGAHAMTVNGG</sequence>
<evidence type="ECO:0000256" key="4">
    <source>
        <dbReference type="SAM" id="Coils"/>
    </source>
</evidence>
<dbReference type="SUPFAM" id="SSF46894">
    <property type="entry name" value="C-terminal effector domain of the bipartite response regulators"/>
    <property type="match status" value="1"/>
</dbReference>
<dbReference type="InterPro" id="IPR000792">
    <property type="entry name" value="Tscrpt_reg_LuxR_C"/>
</dbReference>
<accession>A0A2S2C278</accession>
<dbReference type="PANTHER" id="PTHR44688:SF16">
    <property type="entry name" value="DNA-BINDING TRANSCRIPTIONAL ACTIVATOR DEVR_DOSR"/>
    <property type="match status" value="1"/>
</dbReference>
<dbReference type="EMBL" id="CP021354">
    <property type="protein sequence ID" value="AWK74858.1"/>
    <property type="molecule type" value="Genomic_DNA"/>
</dbReference>
<dbReference type="InterPro" id="IPR016032">
    <property type="entry name" value="Sig_transdc_resp-reg_C-effctor"/>
</dbReference>
<reference evidence="6 7" key="1">
    <citation type="submission" date="2017-05" db="EMBL/GenBank/DDBJ databases">
        <title>Isolation of Rhodococcus sp. S2-17 biodegrading of BP-3.</title>
        <authorList>
            <person name="Lee Y."/>
            <person name="Kim K.H."/>
            <person name="Chun B.H."/>
            <person name="Jung H.S."/>
            <person name="Jeon C.O."/>
        </authorList>
    </citation>
    <scope>NUCLEOTIDE SEQUENCE [LARGE SCALE GENOMIC DNA]</scope>
    <source>
        <strain evidence="6 7">S2-17</strain>
    </source>
</reference>
<dbReference type="InterPro" id="IPR036388">
    <property type="entry name" value="WH-like_DNA-bd_sf"/>
</dbReference>
<dbReference type="SMART" id="SM00421">
    <property type="entry name" value="HTH_LUXR"/>
    <property type="match status" value="1"/>
</dbReference>
<dbReference type="PROSITE" id="PS00622">
    <property type="entry name" value="HTH_LUXR_1"/>
    <property type="match status" value="1"/>
</dbReference>
<dbReference type="Pfam" id="PF01590">
    <property type="entry name" value="GAF"/>
    <property type="match status" value="1"/>
</dbReference>
<dbReference type="CDD" id="cd06170">
    <property type="entry name" value="LuxR_C_like"/>
    <property type="match status" value="1"/>
</dbReference>
<dbReference type="GO" id="GO:0006355">
    <property type="term" value="P:regulation of DNA-templated transcription"/>
    <property type="evidence" value="ECO:0007669"/>
    <property type="project" value="InterPro"/>
</dbReference>
<keyword evidence="1" id="KW-0805">Transcription regulation</keyword>
<dbReference type="OrthoDB" id="161302at2"/>
<dbReference type="InterPro" id="IPR029016">
    <property type="entry name" value="GAF-like_dom_sf"/>
</dbReference>
<organism evidence="6 7">
    <name type="scientific">Rhodococcus oxybenzonivorans</name>
    <dbReference type="NCBI Taxonomy" id="1990687"/>
    <lineage>
        <taxon>Bacteria</taxon>
        <taxon>Bacillati</taxon>
        <taxon>Actinomycetota</taxon>
        <taxon>Actinomycetes</taxon>
        <taxon>Mycobacteriales</taxon>
        <taxon>Nocardiaceae</taxon>
        <taxon>Rhodococcus</taxon>
    </lineage>
</organism>
<dbReference type="Proteomes" id="UP000245711">
    <property type="component" value="Chromosome"/>
</dbReference>
<feature type="coiled-coil region" evidence="4">
    <location>
        <begin position="250"/>
        <end position="277"/>
    </location>
</feature>
<dbReference type="PRINTS" id="PR00038">
    <property type="entry name" value="HTHLUXR"/>
</dbReference>
<dbReference type="Gene3D" id="1.10.10.10">
    <property type="entry name" value="Winged helix-like DNA-binding domain superfamily/Winged helix DNA-binding domain"/>
    <property type="match status" value="1"/>
</dbReference>